<dbReference type="InterPro" id="IPR027417">
    <property type="entry name" value="P-loop_NTPase"/>
</dbReference>
<name>A0A2K8UDE9_9GAMM</name>
<dbReference type="Gene3D" id="1.25.40.10">
    <property type="entry name" value="Tetratricopeptide repeat domain"/>
    <property type="match status" value="4"/>
</dbReference>
<dbReference type="SUPFAM" id="SSF48452">
    <property type="entry name" value="TPR-like"/>
    <property type="match status" value="2"/>
</dbReference>
<evidence type="ECO:0000256" key="1">
    <source>
        <dbReference type="PROSITE-ProRule" id="PRU00339"/>
    </source>
</evidence>
<dbReference type="RefSeq" id="WP_100921231.1">
    <property type="nucleotide sequence ID" value="NZ_CP020370.1"/>
</dbReference>
<keyword evidence="1" id="KW-0802">TPR repeat</keyword>
<dbReference type="Proteomes" id="UP000232638">
    <property type="component" value="Chromosome"/>
</dbReference>
<dbReference type="OrthoDB" id="1971692at2"/>
<dbReference type="KEGG" id="tsy:THSYN_23090"/>
<feature type="domain" description="Novel STAND NTPase 1" evidence="3">
    <location>
        <begin position="156"/>
        <end position="559"/>
    </location>
</feature>
<sequence length="1276" mass="136970">MADWQHERQALLAYYDRLRGRALALEEELGAALNSLDLVAALVRARRALEVIVIEVCEHDLGRARGTEPLVGLLPRLKEAVPASALAAMVYLNQLGNLGAHPKPVTELEVGQAFVALAAVLHWYVVEYRQGFGDPPAGTPTGTAPGAPPAPLAPNPYLGLDTFEEKDAGRFFGREALLERELLPAFLTLAAGPARLLALVGPSGSGKSSVARAGLLPLITSRLPCRLLTLTPTHRPLDALAQALARHALPEDPAPAGKAAEFRALLGADALGLTRIAALLWAHAQTPLVLLLDQAEEVFSLCQDPAEQGLFLDNLLAAVTDPAPRLALLLTLRSDFLGETQRFPAFNALVTRQGHLVPALDEPGLRLAIAEPARLAGRPLDQAVVDLLLAQSLGREGALPLLQYALSEVWRGLAAGRPPEETLRACNGVGGALAGRAQQVYDGLTPDAQRTARRCLLRLVQLGEGGPDTRRRVAIDDLLVEGESRPALLAILRRFAAPDARFLAFGRDAQGRDQVEITHDALIAHWGDLRDWLAADRDDLRLLARLDAAARHWEQQGAAAGLLWRRPDLDLLRRYAGREGAALSPLQGRFYRAARRLAGRERLLRGGALASLLLLTLASLGAAWWARQAEALAERQKLIALDAITQRTYETVDKLAKVAGTSQVLGELIRNNVALLDRLLALDPADANTQHHQAANLQRAADAWMQLGDTGRAKETMQRLLDVTRGRAAADPGNSVWQRGLSISHEKLGDLALALGDTAAAREAFRQALAIRERLAAADPGNSEWQRDLSVSHEKLGNLALALGDTAAAREAFRQALAIRERLAAADPGNSEWQRDLSISHDKLGDLALALGDTAAAREAYRQALAIRERLAAADPGNSQWQRDLSVSHEKLGDLALALGDTAAAREAYRQSLAIRERLAAADPGNSEWQRDLSISHNKLGDLALALGDTAAAREAHQQAHAITERLAAADPGNSQWQRDLSASHSRLGNLALALGDTAAAREHYRQALAIGERLAAADPGNSQWQRDLSVSHNKLGDLALTLGDTAAAREAYRQALAIRERLAVADPGNGEWQRDLFASYLRISRVRLAADETAEALEATDKGLAIARRLAGADPSNPRRAAETAAALGLRGQVHDAQGHLDLATDDYREAAKLNPDDADAQGALGWSLIRLGRFAEARAPTEQAHRLAPTDVNWTINLGHTYLLAGDPVGAQPYYDASIAQIPDAAALTQGPVADFELFIAKGWQVKACRAALARMREGFARRASAKPAGGAAP</sequence>
<feature type="compositionally biased region" description="Low complexity" evidence="2">
    <location>
        <begin position="136"/>
        <end position="145"/>
    </location>
</feature>
<protein>
    <recommendedName>
        <fullName evidence="3">Novel STAND NTPase 1 domain-containing protein</fullName>
    </recommendedName>
</protein>
<keyword evidence="5" id="KW-1185">Reference proteome</keyword>
<dbReference type="InterPro" id="IPR019734">
    <property type="entry name" value="TPR_rpt"/>
</dbReference>
<reference evidence="4 5" key="1">
    <citation type="submission" date="2017-03" db="EMBL/GenBank/DDBJ databases">
        <title>Complete genome sequence of Candidatus 'Thiodictyon syntrophicum' sp. nov. strain Cad16T, a photolithoautotroph purple sulfur bacterium isolated from an alpine meromictic lake.</title>
        <authorList>
            <person name="Luedin S.M."/>
            <person name="Pothier J.F."/>
            <person name="Danza F."/>
            <person name="Storelli N."/>
            <person name="Wittwer M."/>
            <person name="Tonolla M."/>
        </authorList>
    </citation>
    <scope>NUCLEOTIDE SEQUENCE [LARGE SCALE GENOMIC DNA]</scope>
    <source>
        <strain evidence="4 5">Cad16T</strain>
    </source>
</reference>
<evidence type="ECO:0000259" key="3">
    <source>
        <dbReference type="Pfam" id="PF20703"/>
    </source>
</evidence>
<dbReference type="Pfam" id="PF13374">
    <property type="entry name" value="TPR_10"/>
    <property type="match status" value="1"/>
</dbReference>
<evidence type="ECO:0000256" key="2">
    <source>
        <dbReference type="SAM" id="MobiDB-lite"/>
    </source>
</evidence>
<dbReference type="SMART" id="SM00028">
    <property type="entry name" value="TPR"/>
    <property type="match status" value="11"/>
</dbReference>
<evidence type="ECO:0000313" key="5">
    <source>
        <dbReference type="Proteomes" id="UP000232638"/>
    </source>
</evidence>
<gene>
    <name evidence="4" type="ORF">THSYN_23090</name>
</gene>
<proteinExistence type="predicted"/>
<evidence type="ECO:0000313" key="4">
    <source>
        <dbReference type="EMBL" id="AUB83545.1"/>
    </source>
</evidence>
<feature type="repeat" description="TPR" evidence="1">
    <location>
        <begin position="1126"/>
        <end position="1159"/>
    </location>
</feature>
<dbReference type="PANTHER" id="PTHR19959">
    <property type="entry name" value="KINESIN LIGHT CHAIN"/>
    <property type="match status" value="1"/>
</dbReference>
<feature type="region of interest" description="Disordered" evidence="2">
    <location>
        <begin position="136"/>
        <end position="155"/>
    </location>
</feature>
<dbReference type="PROSITE" id="PS50005">
    <property type="entry name" value="TPR"/>
    <property type="match status" value="1"/>
</dbReference>
<dbReference type="Pfam" id="PF13429">
    <property type="entry name" value="TPR_15"/>
    <property type="match status" value="1"/>
</dbReference>
<dbReference type="PANTHER" id="PTHR19959:SF119">
    <property type="entry name" value="FUNGAL LIPASE-LIKE DOMAIN-CONTAINING PROTEIN"/>
    <property type="match status" value="1"/>
</dbReference>
<dbReference type="EMBL" id="CP020370">
    <property type="protein sequence ID" value="AUB83545.1"/>
    <property type="molecule type" value="Genomic_DNA"/>
</dbReference>
<organism evidence="4 5">
    <name type="scientific">Candidatus Thiodictyon syntrophicum</name>
    <dbReference type="NCBI Taxonomy" id="1166950"/>
    <lineage>
        <taxon>Bacteria</taxon>
        <taxon>Pseudomonadati</taxon>
        <taxon>Pseudomonadota</taxon>
        <taxon>Gammaproteobacteria</taxon>
        <taxon>Chromatiales</taxon>
        <taxon>Chromatiaceae</taxon>
        <taxon>Thiodictyon</taxon>
    </lineage>
</organism>
<dbReference type="SUPFAM" id="SSF52540">
    <property type="entry name" value="P-loop containing nucleoside triphosphate hydrolases"/>
    <property type="match status" value="1"/>
</dbReference>
<dbReference type="Pfam" id="PF13181">
    <property type="entry name" value="TPR_8"/>
    <property type="match status" value="3"/>
</dbReference>
<dbReference type="AlphaFoldDB" id="A0A2K8UDE9"/>
<dbReference type="InterPro" id="IPR011990">
    <property type="entry name" value="TPR-like_helical_dom_sf"/>
</dbReference>
<dbReference type="Pfam" id="PF20703">
    <property type="entry name" value="nSTAND1"/>
    <property type="match status" value="1"/>
</dbReference>
<dbReference type="InterPro" id="IPR049052">
    <property type="entry name" value="nSTAND1"/>
</dbReference>
<accession>A0A2K8UDE9</accession>